<dbReference type="KEGG" id="maq:Maqu_4270"/>
<organism evidence="2 3">
    <name type="scientific">Marinobacter nauticus (strain ATCC 700491 / DSM 11845 / VT8)</name>
    <name type="common">Marinobacter aquaeolei</name>
    <dbReference type="NCBI Taxonomy" id="351348"/>
    <lineage>
        <taxon>Bacteria</taxon>
        <taxon>Pseudomonadati</taxon>
        <taxon>Pseudomonadota</taxon>
        <taxon>Gammaproteobacteria</taxon>
        <taxon>Pseudomonadales</taxon>
        <taxon>Marinobacteraceae</taxon>
        <taxon>Marinobacter</taxon>
    </lineage>
</organism>
<reference evidence="3" key="1">
    <citation type="journal article" date="2011" name="Appl. Environ. Microbiol.">
        <title>Genomic potential of Marinobacter aquaeolei, a biogeochemical 'opportunitroph'.</title>
        <authorList>
            <person name="Singer E."/>
            <person name="Webb E.A."/>
            <person name="Nelson W.C."/>
            <person name="Heidelberg J.F."/>
            <person name="Ivanova N."/>
            <person name="Pati A."/>
            <person name="Edwards K.J."/>
        </authorList>
    </citation>
    <scope>NUCLEOTIDE SEQUENCE [LARGE SCALE GENOMIC DNA]</scope>
    <source>
        <strain evidence="3">ATCC 700491 / DSM 11845 / VT8</strain>
    </source>
</reference>
<keyword evidence="2" id="KW-0614">Plasmid</keyword>
<proteinExistence type="predicted"/>
<evidence type="ECO:0000256" key="1">
    <source>
        <dbReference type="SAM" id="MobiDB-lite"/>
    </source>
</evidence>
<gene>
    <name evidence="2" type="ordered locus">Maqu_4270</name>
</gene>
<feature type="compositionally biased region" description="Basic and acidic residues" evidence="1">
    <location>
        <begin position="63"/>
        <end position="77"/>
    </location>
</feature>
<accession>A1U802</accession>
<sequence length="385" mass="41967">MFSCRVIFIARLALAKLFRRVDVRDGYVKGAQRAFSVKAIPLFVAGLTVTAVASFMPVANAGNEDRATTNYDRENDGGRSPSWQRAENNAARSSVNGVAIESSNLPVGAQALQGSYDRIRQSSGWVALEDQVDDQTGRIDDLEDLLGELDLKADDFQNGSVVVSDWEALSGGASIVTWKPAISNQVSDFVQTKEGTQSYTRTVQVYERNPSTGEQELVDSFVERRDVDVSETRIVDVANNPGGGQDGWSDWVEDTASGSLNCGSWTPWAGTVDQGTSFTQARSCDVPASRSIYYLVDGVVIDQKSETTVARTIEESQVAVGTKKVYGKWVYAGGFWVEPPAGYTYYQTYGGGWLEGGSCSPIGRKVWTYGLSGGIDFDKLWHCEK</sequence>
<protein>
    <submittedName>
        <fullName evidence="2">Uncharacterized protein</fullName>
    </submittedName>
</protein>
<geneLocation type="plasmid" evidence="2 3">
    <name>pMAQU01</name>
</geneLocation>
<dbReference type="HOGENOM" id="CLU_717289_0_0_6"/>
<evidence type="ECO:0000313" key="3">
    <source>
        <dbReference type="Proteomes" id="UP000000998"/>
    </source>
</evidence>
<name>A1U802_MARN8</name>
<dbReference type="Proteomes" id="UP000000998">
    <property type="component" value="Plasmid pMAQU01"/>
</dbReference>
<dbReference type="EMBL" id="CP000515">
    <property type="protein sequence ID" value="ABM21121.1"/>
    <property type="molecule type" value="Genomic_DNA"/>
</dbReference>
<dbReference type="AlphaFoldDB" id="A1U802"/>
<feature type="region of interest" description="Disordered" evidence="1">
    <location>
        <begin position="63"/>
        <end position="88"/>
    </location>
</feature>
<evidence type="ECO:0000313" key="2">
    <source>
        <dbReference type="EMBL" id="ABM21121.1"/>
    </source>
</evidence>